<accession>T1HGK7</accession>
<dbReference type="EMBL" id="ACPB03035412">
    <property type="status" value="NOT_ANNOTATED_CDS"/>
    <property type="molecule type" value="Genomic_DNA"/>
</dbReference>
<dbReference type="GO" id="GO:0005576">
    <property type="term" value="C:extracellular region"/>
    <property type="evidence" value="ECO:0007669"/>
    <property type="project" value="UniProtKB-SubCell"/>
</dbReference>
<evidence type="ECO:0000256" key="2">
    <source>
        <dbReference type="ARBA" id="ARBA00022525"/>
    </source>
</evidence>
<dbReference type="Gene3D" id="2.40.128.20">
    <property type="match status" value="1"/>
</dbReference>
<dbReference type="SUPFAM" id="SSF50814">
    <property type="entry name" value="Lipocalins"/>
    <property type="match status" value="1"/>
</dbReference>
<proteinExistence type="inferred from homology"/>
<comment type="subcellular location">
    <subcellularLocation>
        <location evidence="1">Secreted</location>
    </subcellularLocation>
</comment>
<evidence type="ECO:0000313" key="6">
    <source>
        <dbReference type="Proteomes" id="UP000015103"/>
    </source>
</evidence>
<name>T1HGK7_RHOPR</name>
<reference evidence="5" key="1">
    <citation type="submission" date="2015-05" db="UniProtKB">
        <authorList>
            <consortium name="EnsemblMetazoa"/>
        </authorList>
    </citation>
    <scope>IDENTIFICATION</scope>
</reference>
<dbReference type="HOGENOM" id="CLU_2284517_0_0_1"/>
<protein>
    <recommendedName>
        <fullName evidence="7">Lipocalin/cytosolic fatty-acid binding domain-containing protein</fullName>
    </recommendedName>
</protein>
<evidence type="ECO:0008006" key="7">
    <source>
        <dbReference type="Google" id="ProtNLM"/>
    </source>
</evidence>
<evidence type="ECO:0000313" key="5">
    <source>
        <dbReference type="EnsemblMetazoa" id="RPRC003180-PA"/>
    </source>
</evidence>
<dbReference type="EMBL" id="ACPB03035411">
    <property type="status" value="NOT_ANNOTATED_CDS"/>
    <property type="molecule type" value="Genomic_DNA"/>
</dbReference>
<dbReference type="Pfam" id="PF03973">
    <property type="entry name" value="Triabin"/>
    <property type="match status" value="1"/>
</dbReference>
<dbReference type="InterPro" id="IPR005657">
    <property type="entry name" value="Triabi/Procalin"/>
</dbReference>
<comment type="similarity">
    <text evidence="4">Belongs to the calycin superfamily. Triabin family.</text>
</comment>
<evidence type="ECO:0000256" key="3">
    <source>
        <dbReference type="ARBA" id="ARBA00022729"/>
    </source>
</evidence>
<organism evidence="5 6">
    <name type="scientific">Rhodnius prolixus</name>
    <name type="common">Triatomid bug</name>
    <dbReference type="NCBI Taxonomy" id="13249"/>
    <lineage>
        <taxon>Eukaryota</taxon>
        <taxon>Metazoa</taxon>
        <taxon>Ecdysozoa</taxon>
        <taxon>Arthropoda</taxon>
        <taxon>Hexapoda</taxon>
        <taxon>Insecta</taxon>
        <taxon>Pterygota</taxon>
        <taxon>Neoptera</taxon>
        <taxon>Paraneoptera</taxon>
        <taxon>Hemiptera</taxon>
        <taxon>Heteroptera</taxon>
        <taxon>Panheteroptera</taxon>
        <taxon>Cimicomorpha</taxon>
        <taxon>Reduviidae</taxon>
        <taxon>Triatominae</taxon>
        <taxon>Rhodnius</taxon>
    </lineage>
</organism>
<keyword evidence="3" id="KW-0732">Signal</keyword>
<dbReference type="EnsemblMetazoa" id="RPRC003180-RA">
    <property type="protein sequence ID" value="RPRC003180-PA"/>
    <property type="gene ID" value="RPRC003180"/>
</dbReference>
<sequence length="102" mass="11616">MKYIFSKYSNILCTLSTFIISGGEKTDYPDYESIVSVIRTDYKNYATVYTCKKTGGHEDNVFVLSRTQDGKTPKAAKKSLKKLGEKFEKFVKVPCIQLQVIK</sequence>
<keyword evidence="2" id="KW-0964">Secreted</keyword>
<dbReference type="Proteomes" id="UP000015103">
    <property type="component" value="Unassembled WGS sequence"/>
</dbReference>
<dbReference type="AlphaFoldDB" id="T1HGK7"/>
<dbReference type="InterPro" id="IPR012674">
    <property type="entry name" value="Calycin"/>
</dbReference>
<dbReference type="GO" id="GO:0030682">
    <property type="term" value="P:symbiont-mediated perturbation of host defenses"/>
    <property type="evidence" value="ECO:0007669"/>
    <property type="project" value="InterPro"/>
</dbReference>
<evidence type="ECO:0000256" key="1">
    <source>
        <dbReference type="ARBA" id="ARBA00004613"/>
    </source>
</evidence>
<evidence type="ECO:0000256" key="4">
    <source>
        <dbReference type="ARBA" id="ARBA00034121"/>
    </source>
</evidence>
<keyword evidence="6" id="KW-1185">Reference proteome</keyword>
<dbReference type="InParanoid" id="T1HGK7"/>
<dbReference type="VEuPathDB" id="VectorBase:RPRC003180"/>